<dbReference type="EMBL" id="VDLU01000001">
    <property type="protein sequence ID" value="TNJ30555.1"/>
    <property type="molecule type" value="Genomic_DNA"/>
</dbReference>
<comment type="caution">
    <text evidence="2">The sequence shown here is derived from an EMBL/GenBank/DDBJ whole genome shotgun (WGS) entry which is preliminary data.</text>
</comment>
<sequence length="285" mass="31699">MGLYFLAIILEVLSRGVVLRPSNPLLFAFDAVPDELRIEVGFDTESQDIDVTDVTLGGQATSFLLQLSAAPLITFKLQEEAEFTPLRTEKVVDQLCGATSLDHPCVGMPLLCCFAHFRRETFGLCAFSDRSYPDVRQYKIIDMKHVHDITVEFQVPGETPQKSILSETQSWALFQIADLLVRVTLVSEAGDVPDLVGQYLLHNTSLTSADSLRILLYPDIYLQSPESWIDEVTCTACNSIEFNSSVDTIPFQVYVPQTLDVHLANNLLSVKIPGESILSISVTRR</sequence>
<proteinExistence type="predicted"/>
<evidence type="ECO:0000313" key="3">
    <source>
        <dbReference type="Proteomes" id="UP000315496"/>
    </source>
</evidence>
<evidence type="ECO:0000313" key="2">
    <source>
        <dbReference type="EMBL" id="TNJ30555.1"/>
    </source>
</evidence>
<accession>A0A4Z1T0Q3</accession>
<dbReference type="Proteomes" id="UP000315496">
    <property type="component" value="Chromosome 1"/>
</dbReference>
<evidence type="ECO:0000256" key="1">
    <source>
        <dbReference type="SAM" id="SignalP"/>
    </source>
</evidence>
<dbReference type="AlphaFoldDB" id="A0A4Z1T0Q3"/>
<feature type="chain" id="PRO_5021369234" evidence="1">
    <location>
        <begin position="20"/>
        <end position="285"/>
    </location>
</feature>
<dbReference type="VEuPathDB" id="GiardiaDB:GMRT_12289"/>
<feature type="signal peptide" evidence="1">
    <location>
        <begin position="1"/>
        <end position="19"/>
    </location>
</feature>
<keyword evidence="1" id="KW-0732">Signal</keyword>
<name>A0A4Z1T0Q3_GIAMU</name>
<reference evidence="2 3" key="1">
    <citation type="submission" date="2019-05" db="EMBL/GenBank/DDBJ databases">
        <title>The compact genome of Giardia muris reveals important steps in the evolution of intestinal protozoan parasites.</title>
        <authorList>
            <person name="Xu F."/>
            <person name="Jimenez-Gonzalez A."/>
            <person name="Einarsson E."/>
            <person name="Astvaldsson A."/>
            <person name="Peirasmaki D."/>
            <person name="Eckmann L."/>
            <person name="Andersson J.O."/>
            <person name="Svard S.G."/>
            <person name="Jerlstrom-Hultqvist J."/>
        </authorList>
    </citation>
    <scope>NUCLEOTIDE SEQUENCE [LARGE SCALE GENOMIC DNA]</scope>
    <source>
        <strain evidence="2 3">Roberts-Thomson</strain>
    </source>
</reference>
<protein>
    <submittedName>
        <fullName evidence="2">Uncharacterized protein</fullName>
    </submittedName>
</protein>
<gene>
    <name evidence="2" type="ORF">GMRT_12289</name>
</gene>
<keyword evidence="3" id="KW-1185">Reference proteome</keyword>
<organism evidence="2 3">
    <name type="scientific">Giardia muris</name>
    <dbReference type="NCBI Taxonomy" id="5742"/>
    <lineage>
        <taxon>Eukaryota</taxon>
        <taxon>Metamonada</taxon>
        <taxon>Diplomonadida</taxon>
        <taxon>Hexamitidae</taxon>
        <taxon>Giardiinae</taxon>
        <taxon>Giardia</taxon>
    </lineage>
</organism>